<comment type="similarity">
    <text evidence="7 8">Belongs to the drug/metabolite transporter (DMT) superfamily. Small multidrug resistance (SMR) (TC 2.A.7.1) family.</text>
</comment>
<keyword evidence="6 9" id="KW-0472">Membrane</keyword>
<name>A0A2S2E2X8_9ALTE</name>
<dbReference type="KEGG" id="salh:HMF8227_01518"/>
<dbReference type="Proteomes" id="UP000245728">
    <property type="component" value="Chromosome"/>
</dbReference>
<feature type="transmembrane region" description="Helical" evidence="9">
    <location>
        <begin position="31"/>
        <end position="52"/>
    </location>
</feature>
<dbReference type="InterPro" id="IPR037185">
    <property type="entry name" value="EmrE-like"/>
</dbReference>
<keyword evidence="11" id="KW-1185">Reference proteome</keyword>
<feature type="transmembrane region" description="Helical" evidence="9">
    <location>
        <begin position="59"/>
        <end position="80"/>
    </location>
</feature>
<evidence type="ECO:0000313" key="11">
    <source>
        <dbReference type="Proteomes" id="UP000245728"/>
    </source>
</evidence>
<keyword evidence="4 8" id="KW-0812">Transmembrane</keyword>
<feature type="transmembrane region" description="Helical" evidence="9">
    <location>
        <begin position="86"/>
        <end position="105"/>
    </location>
</feature>
<dbReference type="InterPro" id="IPR000390">
    <property type="entry name" value="Small_drug/metabolite_transptr"/>
</dbReference>
<proteinExistence type="inferred from homology"/>
<dbReference type="PANTHER" id="PTHR30561">
    <property type="entry name" value="SMR FAMILY PROTON-DEPENDENT DRUG EFFLUX TRANSPORTER SUGE"/>
    <property type="match status" value="1"/>
</dbReference>
<dbReference type="RefSeq" id="WP_109339602.1">
    <property type="nucleotide sequence ID" value="NZ_CP029347.1"/>
</dbReference>
<dbReference type="GO" id="GO:0005886">
    <property type="term" value="C:plasma membrane"/>
    <property type="evidence" value="ECO:0007669"/>
    <property type="project" value="UniProtKB-SubCell"/>
</dbReference>
<dbReference type="GO" id="GO:0015297">
    <property type="term" value="F:antiporter activity"/>
    <property type="evidence" value="ECO:0007669"/>
    <property type="project" value="TreeGrafter"/>
</dbReference>
<dbReference type="Gene3D" id="1.10.3730.20">
    <property type="match status" value="1"/>
</dbReference>
<evidence type="ECO:0000256" key="5">
    <source>
        <dbReference type="ARBA" id="ARBA00022989"/>
    </source>
</evidence>
<evidence type="ECO:0000256" key="7">
    <source>
        <dbReference type="ARBA" id="ARBA00038032"/>
    </source>
</evidence>
<reference evidence="10 11" key="1">
    <citation type="submission" date="2018-05" db="EMBL/GenBank/DDBJ databases">
        <title>Salinimonas sp. HMF8227 Genome sequencing and assembly.</title>
        <authorList>
            <person name="Kang H."/>
            <person name="Kang J."/>
            <person name="Cha I."/>
            <person name="Kim H."/>
            <person name="Joh K."/>
        </authorList>
    </citation>
    <scope>NUCLEOTIDE SEQUENCE [LARGE SCALE GENOMIC DNA]</scope>
    <source>
        <strain evidence="10 11">HMF8227</strain>
    </source>
</reference>
<keyword evidence="3" id="KW-1003">Cell membrane</keyword>
<comment type="subcellular location">
    <subcellularLocation>
        <location evidence="1 8">Cell membrane</location>
        <topology evidence="1 8">Multi-pass membrane protein</topology>
    </subcellularLocation>
</comment>
<evidence type="ECO:0000256" key="2">
    <source>
        <dbReference type="ARBA" id="ARBA00022448"/>
    </source>
</evidence>
<dbReference type="GO" id="GO:0015199">
    <property type="term" value="F:amino-acid betaine transmembrane transporter activity"/>
    <property type="evidence" value="ECO:0007669"/>
    <property type="project" value="TreeGrafter"/>
</dbReference>
<dbReference type="GO" id="GO:0031460">
    <property type="term" value="P:glycine betaine transport"/>
    <property type="evidence" value="ECO:0007669"/>
    <property type="project" value="TreeGrafter"/>
</dbReference>
<evidence type="ECO:0000256" key="1">
    <source>
        <dbReference type="ARBA" id="ARBA00004651"/>
    </source>
</evidence>
<dbReference type="AlphaFoldDB" id="A0A2S2E2X8"/>
<evidence type="ECO:0000256" key="3">
    <source>
        <dbReference type="ARBA" id="ARBA00022475"/>
    </source>
</evidence>
<dbReference type="OrthoDB" id="9808638at2"/>
<sequence>MSSGFTYLTIAIIAEVAGTLALKASNGFQQPVAGGLCVLAYVVAFYMLSLVVKTVPVGIAYAIWAGAGIVLITALSAIIYRQFPDLPAVIGIVLILAGVVIINMFSRTVSH</sequence>
<dbReference type="PANTHER" id="PTHR30561:SF1">
    <property type="entry name" value="MULTIDRUG TRANSPORTER EMRE"/>
    <property type="match status" value="1"/>
</dbReference>
<keyword evidence="2" id="KW-0813">Transport</keyword>
<gene>
    <name evidence="10" type="ORF">HMF8227_01518</name>
</gene>
<dbReference type="GO" id="GO:1990961">
    <property type="term" value="P:xenobiotic detoxification by transmembrane export across the plasma membrane"/>
    <property type="evidence" value="ECO:0007669"/>
    <property type="project" value="UniProtKB-ARBA"/>
</dbReference>
<dbReference type="Pfam" id="PF00893">
    <property type="entry name" value="Multi_Drug_Res"/>
    <property type="match status" value="1"/>
</dbReference>
<dbReference type="FunFam" id="1.10.3730.20:FF:000001">
    <property type="entry name" value="Quaternary ammonium compound resistance transporter SugE"/>
    <property type="match status" value="1"/>
</dbReference>
<dbReference type="EMBL" id="CP029347">
    <property type="protein sequence ID" value="AWL11993.1"/>
    <property type="molecule type" value="Genomic_DNA"/>
</dbReference>
<dbReference type="GO" id="GO:0015220">
    <property type="term" value="F:choline transmembrane transporter activity"/>
    <property type="evidence" value="ECO:0007669"/>
    <property type="project" value="TreeGrafter"/>
</dbReference>
<evidence type="ECO:0000256" key="8">
    <source>
        <dbReference type="RuleBase" id="RU003942"/>
    </source>
</evidence>
<evidence type="ECO:0000256" key="6">
    <source>
        <dbReference type="ARBA" id="ARBA00023136"/>
    </source>
</evidence>
<dbReference type="InterPro" id="IPR045324">
    <property type="entry name" value="Small_multidrug_res"/>
</dbReference>
<evidence type="ECO:0000313" key="10">
    <source>
        <dbReference type="EMBL" id="AWL11993.1"/>
    </source>
</evidence>
<accession>A0A2S2E2X8</accession>
<evidence type="ECO:0000256" key="4">
    <source>
        <dbReference type="ARBA" id="ARBA00022692"/>
    </source>
</evidence>
<organism evidence="10 11">
    <name type="scientific">Saliniradius amylolyticus</name>
    <dbReference type="NCBI Taxonomy" id="2183582"/>
    <lineage>
        <taxon>Bacteria</taxon>
        <taxon>Pseudomonadati</taxon>
        <taxon>Pseudomonadota</taxon>
        <taxon>Gammaproteobacteria</taxon>
        <taxon>Alteromonadales</taxon>
        <taxon>Alteromonadaceae</taxon>
        <taxon>Saliniradius</taxon>
    </lineage>
</organism>
<evidence type="ECO:0000256" key="9">
    <source>
        <dbReference type="SAM" id="Phobius"/>
    </source>
</evidence>
<dbReference type="SUPFAM" id="SSF103481">
    <property type="entry name" value="Multidrug resistance efflux transporter EmrE"/>
    <property type="match status" value="1"/>
</dbReference>
<protein>
    <submittedName>
        <fullName evidence="10">Multidrug resistance protein EbrA</fullName>
    </submittedName>
</protein>
<keyword evidence="5 9" id="KW-1133">Transmembrane helix</keyword>